<dbReference type="Gene3D" id="3.10.690.10">
    <property type="entry name" value="Bifunctional nuclease domain"/>
    <property type="match status" value="1"/>
</dbReference>
<dbReference type="InParanoid" id="A0A540VLX2"/>
<organism evidence="3 4">
    <name type="scientific">Litorilinea aerophila</name>
    <dbReference type="NCBI Taxonomy" id="1204385"/>
    <lineage>
        <taxon>Bacteria</taxon>
        <taxon>Bacillati</taxon>
        <taxon>Chloroflexota</taxon>
        <taxon>Caldilineae</taxon>
        <taxon>Caldilineales</taxon>
        <taxon>Caldilineaceae</taxon>
        <taxon>Litorilinea</taxon>
    </lineage>
</organism>
<evidence type="ECO:0000259" key="2">
    <source>
        <dbReference type="PROSITE" id="PS51658"/>
    </source>
</evidence>
<evidence type="ECO:0000313" key="3">
    <source>
        <dbReference type="EMBL" id="TQE97755.1"/>
    </source>
</evidence>
<dbReference type="OrthoDB" id="9788698at2"/>
<dbReference type="SUPFAM" id="SSF103256">
    <property type="entry name" value="Hypothetical protein TM0160"/>
    <property type="match status" value="1"/>
</dbReference>
<dbReference type="InterPro" id="IPR003729">
    <property type="entry name" value="Bi_nuclease_dom"/>
</dbReference>
<reference evidence="3 4" key="1">
    <citation type="submission" date="2019-06" db="EMBL/GenBank/DDBJ databases">
        <title>Genome sequence of Litorilinea aerophila BAA-2444.</title>
        <authorList>
            <person name="Maclea K.S."/>
            <person name="Maurais E.G."/>
            <person name="Iannazzi L.C."/>
        </authorList>
    </citation>
    <scope>NUCLEOTIDE SEQUENCE [LARGE SCALE GENOMIC DNA]</scope>
    <source>
        <strain evidence="3 4">ATCC BAA-2444</strain>
    </source>
</reference>
<dbReference type="AlphaFoldDB" id="A0A540VLX2"/>
<feature type="compositionally biased region" description="Acidic residues" evidence="1">
    <location>
        <begin position="152"/>
        <end position="161"/>
    </location>
</feature>
<dbReference type="PANTHER" id="PTHR15160:SF1">
    <property type="entry name" value="VON HIPPEL-LINDAU DISEASE TUMOR SUPPRESSOR"/>
    <property type="match status" value="1"/>
</dbReference>
<protein>
    <submittedName>
        <fullName evidence="3">Bifunctional nuclease family protein</fullName>
    </submittedName>
</protein>
<evidence type="ECO:0000313" key="4">
    <source>
        <dbReference type="Proteomes" id="UP000317371"/>
    </source>
</evidence>
<dbReference type="RefSeq" id="WP_141608482.1">
    <property type="nucleotide sequence ID" value="NZ_VIGC02000002.1"/>
</dbReference>
<dbReference type="Proteomes" id="UP000317371">
    <property type="component" value="Unassembled WGS sequence"/>
</dbReference>
<gene>
    <name evidence="3" type="ORF">FKZ61_02490</name>
</gene>
<dbReference type="GO" id="GO:0004518">
    <property type="term" value="F:nuclease activity"/>
    <property type="evidence" value="ECO:0007669"/>
    <property type="project" value="InterPro"/>
</dbReference>
<feature type="domain" description="BFN" evidence="2">
    <location>
        <begin position="1"/>
        <end position="132"/>
    </location>
</feature>
<name>A0A540VLX2_9CHLR</name>
<proteinExistence type="predicted"/>
<dbReference type="PROSITE" id="PS51658">
    <property type="entry name" value="BFN"/>
    <property type="match status" value="1"/>
</dbReference>
<feature type="region of interest" description="Disordered" evidence="1">
    <location>
        <begin position="139"/>
        <end position="162"/>
    </location>
</feature>
<dbReference type="PANTHER" id="PTHR15160">
    <property type="entry name" value="VON HIPPEL-LINDAU PROTEIN"/>
    <property type="match status" value="1"/>
</dbReference>
<dbReference type="EMBL" id="VIGC01000002">
    <property type="protein sequence ID" value="TQE97755.1"/>
    <property type="molecule type" value="Genomic_DNA"/>
</dbReference>
<accession>A0A540VLX2</accession>
<evidence type="ECO:0000256" key="1">
    <source>
        <dbReference type="SAM" id="MobiDB-lite"/>
    </source>
</evidence>
<sequence>MIEVTIDSIRVSLMSQHRIVVLKEENGSRFLPIWIGPFEADAITLKLQGIDAPRPLTHDLLKSVIETLGGEVTHIVINSLEKNTYFARIVLDVDGDTIEIDSRPSDAIALSVRVNAPIYVAEEVMEQAGLLPEEEISLTEGAGASTARREREEEDDEDEDLGVFTDFVEGLDLDSLLGN</sequence>
<dbReference type="Pfam" id="PF02577">
    <property type="entry name" value="BFN_dom"/>
    <property type="match status" value="1"/>
</dbReference>
<dbReference type="InterPro" id="IPR036104">
    <property type="entry name" value="BFN_sf"/>
</dbReference>
<comment type="caution">
    <text evidence="3">The sequence shown here is derived from an EMBL/GenBank/DDBJ whole genome shotgun (WGS) entry which is preliminary data.</text>
</comment>
<keyword evidence="4" id="KW-1185">Reference proteome</keyword>